<feature type="compositionally biased region" description="Acidic residues" evidence="1">
    <location>
        <begin position="8"/>
        <end position="19"/>
    </location>
</feature>
<gene>
    <name evidence="3" type="ORF">ABG768_016747</name>
</gene>
<keyword evidence="4" id="KW-1185">Reference proteome</keyword>
<reference evidence="3 4" key="1">
    <citation type="submission" date="2024-05" db="EMBL/GenBank/DDBJ databases">
        <title>A high-quality chromosomal-level genome assembly of Topmouth culter (Culter alburnus).</title>
        <authorList>
            <person name="Zhao H."/>
        </authorList>
    </citation>
    <scope>NUCLEOTIDE SEQUENCE [LARGE SCALE GENOMIC DNA]</scope>
    <source>
        <strain evidence="3">CATC2023</strain>
        <tissue evidence="3">Muscle</tissue>
    </source>
</reference>
<evidence type="ECO:0000313" key="3">
    <source>
        <dbReference type="EMBL" id="KAK9954698.1"/>
    </source>
</evidence>
<keyword evidence="2" id="KW-0812">Transmembrane</keyword>
<protein>
    <submittedName>
        <fullName evidence="3">Uncharacterized protein</fullName>
    </submittedName>
</protein>
<sequence>MFIPTVSDDGEEQQQDNELETTKKSCLIARRCTGSEICDAVETPGVKLLVAQGLVSVTIQKVNSSRSGLYKVRAFFGKYMFEVDATLVVNEASFSSTTAPPHSCTPKHPNSSHLLWLYVLIPAVILLVVYFCKHKKAKM</sequence>
<feature type="transmembrane region" description="Helical" evidence="2">
    <location>
        <begin position="114"/>
        <end position="132"/>
    </location>
</feature>
<keyword evidence="2" id="KW-0472">Membrane</keyword>
<keyword evidence="2" id="KW-1133">Transmembrane helix</keyword>
<accession>A0AAW1Z1X2</accession>
<proteinExistence type="predicted"/>
<dbReference type="EMBL" id="JAWDJR010000022">
    <property type="protein sequence ID" value="KAK9954698.1"/>
    <property type="molecule type" value="Genomic_DNA"/>
</dbReference>
<organism evidence="3 4">
    <name type="scientific">Culter alburnus</name>
    <name type="common">Topmouth culter</name>
    <dbReference type="NCBI Taxonomy" id="194366"/>
    <lineage>
        <taxon>Eukaryota</taxon>
        <taxon>Metazoa</taxon>
        <taxon>Chordata</taxon>
        <taxon>Craniata</taxon>
        <taxon>Vertebrata</taxon>
        <taxon>Euteleostomi</taxon>
        <taxon>Actinopterygii</taxon>
        <taxon>Neopterygii</taxon>
        <taxon>Teleostei</taxon>
        <taxon>Ostariophysi</taxon>
        <taxon>Cypriniformes</taxon>
        <taxon>Xenocyprididae</taxon>
        <taxon>Xenocypridinae</taxon>
        <taxon>Culter</taxon>
    </lineage>
</organism>
<evidence type="ECO:0000313" key="4">
    <source>
        <dbReference type="Proteomes" id="UP001479290"/>
    </source>
</evidence>
<comment type="caution">
    <text evidence="3">The sequence shown here is derived from an EMBL/GenBank/DDBJ whole genome shotgun (WGS) entry which is preliminary data.</text>
</comment>
<feature type="region of interest" description="Disordered" evidence="1">
    <location>
        <begin position="1"/>
        <end position="20"/>
    </location>
</feature>
<dbReference type="AlphaFoldDB" id="A0AAW1Z1X2"/>
<name>A0AAW1Z1X2_CULAL</name>
<evidence type="ECO:0000256" key="2">
    <source>
        <dbReference type="SAM" id="Phobius"/>
    </source>
</evidence>
<evidence type="ECO:0000256" key="1">
    <source>
        <dbReference type="SAM" id="MobiDB-lite"/>
    </source>
</evidence>
<dbReference type="Proteomes" id="UP001479290">
    <property type="component" value="Unassembled WGS sequence"/>
</dbReference>